<feature type="region of interest" description="Disordered" evidence="11">
    <location>
        <begin position="1015"/>
        <end position="1037"/>
    </location>
</feature>
<evidence type="ECO:0000256" key="9">
    <source>
        <dbReference type="PROSITE-ProRule" id="PRU00103"/>
    </source>
</evidence>
<name>A0AAX4H7U9_9ASCO</name>
<keyword evidence="4" id="KW-0808">Transferase</keyword>
<keyword evidence="2" id="KW-0723">Serine/threonine-protein kinase</keyword>
<dbReference type="GO" id="GO:0034272">
    <property type="term" value="C:phosphatidylinositol 3-kinase complex, class III, type II"/>
    <property type="evidence" value="ECO:0007669"/>
    <property type="project" value="TreeGrafter"/>
</dbReference>
<dbReference type="GO" id="GO:0071561">
    <property type="term" value="C:nucleus-vacuole junction"/>
    <property type="evidence" value="ECO:0007669"/>
    <property type="project" value="TreeGrafter"/>
</dbReference>
<dbReference type="InterPro" id="IPR015943">
    <property type="entry name" value="WD40/YVTN_repeat-like_dom_sf"/>
</dbReference>
<feature type="repeat" description="WD" evidence="10">
    <location>
        <begin position="1117"/>
        <end position="1153"/>
    </location>
</feature>
<dbReference type="Proteomes" id="UP001338582">
    <property type="component" value="Chromosome 1"/>
</dbReference>
<dbReference type="EMBL" id="CP138894">
    <property type="protein sequence ID" value="WPK23805.1"/>
    <property type="molecule type" value="Genomic_DNA"/>
</dbReference>
<dbReference type="KEGG" id="asau:88172119"/>
<keyword evidence="7" id="KW-0418">Kinase</keyword>
<evidence type="ECO:0000313" key="13">
    <source>
        <dbReference type="EMBL" id="WPK23805.1"/>
    </source>
</evidence>
<evidence type="ECO:0000256" key="8">
    <source>
        <dbReference type="ARBA" id="ARBA00022840"/>
    </source>
</evidence>
<dbReference type="RefSeq" id="XP_062876191.1">
    <property type="nucleotide sequence ID" value="XM_063020121.1"/>
</dbReference>
<reference evidence="13 14" key="1">
    <citation type="submission" date="2023-10" db="EMBL/GenBank/DDBJ databases">
        <title>Draft Genome Sequence of Candida saopaulonensis from a very Premature Infant with Sepsis.</title>
        <authorList>
            <person name="Ning Y."/>
            <person name="Dai R."/>
            <person name="Xiao M."/>
            <person name="Xu Y."/>
            <person name="Yan Q."/>
            <person name="Zhang L."/>
        </authorList>
    </citation>
    <scope>NUCLEOTIDE SEQUENCE [LARGE SCALE GENOMIC DNA]</scope>
    <source>
        <strain evidence="13 14">19XY460</strain>
    </source>
</reference>
<sequence>MVYMLLRSLSVPHSKARAYPTTPVHRSMGANLSLLAPQAHTVAARSYVDILSNYEFLSVRNNSRFLKTMEAYDRTSGMLVAIKIFIKPPQGKIDLRAVAENIAQEALLLAQHLNVLTWHQVLETPAAGYLVRQLAKANLYDRLSLRPFLAPIEKLWLVYQLLRAVELLHEDLHICHGDIKTENILLTSANWLVLSDFAQHTKPVYLPDDNPSEFVFYFDSSNRRSCYVAPERFYSKSERASVLQNRSEWKLSSGADLFSVGCVIAELYMDGEATFTLSDLYKYKRGESSPNLGRILNPEMRNVVRELLNLEADKRPSAAHILESSRGALFPNYFYDFLYDFIGNLNSINGALQTNNDENYSESDEKIDYIYANYEKVSLAFNFDYSMALELNPSKTKFPYMKTGLPGVPKDYKFKTANQIKEKSEGSGQQQGVLMILDIVFSLMGSLRRPRSKVRACEIIVALSERIFDESKLDRSLPYLCSLLEEFIDEAMLYQNSDPVDPTNITDRSKLTASVARVSLIAITNLLRTCSGINAINALVFPEYICPLLKNIAFLNYPSQDEVSLLKCTLARCFPFLAIISNKFKLFLEVALTEGGDAVTLKDDDMRGLCSSASVRVEPDFRDVAEALLTDVNVNVRVTLINNILPLCQFFGVDKTNDIILPHLITYLNDPSYQLRLAFLSSIKEIGGFIGVLSFEQYILPLLIQVLGDTELFIVLKVLNIFHYFVNERLINPAAEFNAWSIYKDMLQSSILLLLQPNEWIRQNVIFLILAISENLLNADRFCFLYPIIKTYLSYDITQINWDTLYPSLTRPVSKQVIETSLAWLLSASSKSLFWKQTRISVFQQNGRKKLVSFHKEMGRSVYADRMIPRTNPEDSFASGDIPLSFEDKQWVLKLKSVGLAEKDLWKVFALKDYLIGSSRSANQTVSHLQREFELATSINISPKNMFFEICYKSEPINSGKKGIQANVEYQEASNISVISRKDSLSLVLPHNGKAKASTQTHEANVFGELELHHEDKPSQHRHLHSNSKNSETTHRILSTNDEKIISTMIRHNFGGTNPFILQFLKNVEFEPSLDDFSEFGQLIKGSRESSNIRADFNFSGVQVSSFNLNDSFKSIDAITKVAVCPTSEIIVTGSRSGKVKVWETSKLETSLSDTPSIAVDLGQSVTDIVFIPHRWVFAISTVDGYIRLFRIHAVRGKNRKIVKLSKLIPVRKTKLDDGYAKMLQFVTSASKMLCVMVTFSCRVIALDVIKMEKVIHLQNPLRYGITLTFTVCNLCSWILVGTSEGVLCLWDVRFGLLLASWRVAIDGIVGPKTEIKKLTIVPKPPNCKKHHNGVYFAMIGGAEGADVTVWEMPSLACRQYYSAHEENPKIRSYSLHKIESLRDISVDDILAELSLDLNQHTAKGLQFLDYIEGKPSALNGHLVLVTDEQRVIIWNWKDVTRSTLLFADAQARFTRNDVSPSLCVNNERLSQNASAQKRHSMQNDERITDLCFVYKPYPMLVVVKDDGYMHVYK</sequence>
<dbReference type="PROSITE" id="PS50082">
    <property type="entry name" value="WD_REPEATS_2"/>
    <property type="match status" value="1"/>
</dbReference>
<dbReference type="Pfam" id="PF22956">
    <property type="entry name" value="VPS15-like_hel"/>
    <property type="match status" value="1"/>
</dbReference>
<keyword evidence="3 10" id="KW-0853">WD repeat</keyword>
<dbReference type="Gene3D" id="1.25.10.10">
    <property type="entry name" value="Leucine-rich Repeat Variant"/>
    <property type="match status" value="1"/>
</dbReference>
<evidence type="ECO:0000256" key="3">
    <source>
        <dbReference type="ARBA" id="ARBA00022574"/>
    </source>
</evidence>
<evidence type="ECO:0000313" key="14">
    <source>
        <dbReference type="Proteomes" id="UP001338582"/>
    </source>
</evidence>
<keyword evidence="8" id="KW-0067">ATP-binding</keyword>
<evidence type="ECO:0000256" key="4">
    <source>
        <dbReference type="ARBA" id="ARBA00022679"/>
    </source>
</evidence>
<dbReference type="InterPro" id="IPR055231">
    <property type="entry name" value="2AA_helical"/>
</dbReference>
<dbReference type="GO" id="GO:0034271">
    <property type="term" value="C:phosphatidylinositol 3-kinase complex, class III, type I"/>
    <property type="evidence" value="ECO:0007669"/>
    <property type="project" value="TreeGrafter"/>
</dbReference>
<dbReference type="GO" id="GO:0045324">
    <property type="term" value="P:late endosome to vacuole transport"/>
    <property type="evidence" value="ECO:0007669"/>
    <property type="project" value="InterPro"/>
</dbReference>
<dbReference type="PROSITE" id="PS50077">
    <property type="entry name" value="HEAT_REPEAT"/>
    <property type="match status" value="1"/>
</dbReference>
<dbReference type="InterPro" id="IPR001680">
    <property type="entry name" value="WD40_rpt"/>
</dbReference>
<feature type="repeat" description="HEAT" evidence="9">
    <location>
        <begin position="660"/>
        <end position="698"/>
    </location>
</feature>
<dbReference type="PANTHER" id="PTHR17583">
    <property type="entry name" value="PHOSPHOINOSITIDE 3-KINASE REGULATORY SUBUNIT 4"/>
    <property type="match status" value="1"/>
</dbReference>
<evidence type="ECO:0000256" key="2">
    <source>
        <dbReference type="ARBA" id="ARBA00022527"/>
    </source>
</evidence>
<proteinExistence type="predicted"/>
<dbReference type="PROSITE" id="PS00108">
    <property type="entry name" value="PROTEIN_KINASE_ST"/>
    <property type="match status" value="1"/>
</dbReference>
<dbReference type="InterPro" id="IPR011989">
    <property type="entry name" value="ARM-like"/>
</dbReference>
<dbReference type="InterPro" id="IPR045162">
    <property type="entry name" value="Vps15-like"/>
</dbReference>
<dbReference type="Pfam" id="PF00069">
    <property type="entry name" value="Pkinase"/>
    <property type="match status" value="1"/>
</dbReference>
<evidence type="ECO:0000256" key="7">
    <source>
        <dbReference type="ARBA" id="ARBA00022777"/>
    </source>
</evidence>
<organism evidence="13 14">
    <name type="scientific">Australozyma saopauloensis</name>
    <dbReference type="NCBI Taxonomy" id="291208"/>
    <lineage>
        <taxon>Eukaryota</taxon>
        <taxon>Fungi</taxon>
        <taxon>Dikarya</taxon>
        <taxon>Ascomycota</taxon>
        <taxon>Saccharomycotina</taxon>
        <taxon>Pichiomycetes</taxon>
        <taxon>Metschnikowiaceae</taxon>
        <taxon>Australozyma</taxon>
    </lineage>
</organism>
<dbReference type="InterPro" id="IPR036322">
    <property type="entry name" value="WD40_repeat_dom_sf"/>
</dbReference>
<feature type="domain" description="Protein kinase" evidence="12">
    <location>
        <begin position="54"/>
        <end position="338"/>
    </location>
</feature>
<evidence type="ECO:0000256" key="10">
    <source>
        <dbReference type="PROSITE-ProRule" id="PRU00221"/>
    </source>
</evidence>
<dbReference type="InterPro" id="IPR000719">
    <property type="entry name" value="Prot_kinase_dom"/>
</dbReference>
<dbReference type="GeneID" id="88172119"/>
<evidence type="ECO:0000259" key="12">
    <source>
        <dbReference type="PROSITE" id="PS50011"/>
    </source>
</evidence>
<dbReference type="SUPFAM" id="SSF56112">
    <property type="entry name" value="Protein kinase-like (PK-like)"/>
    <property type="match status" value="1"/>
</dbReference>
<dbReference type="InterPro" id="IPR011009">
    <property type="entry name" value="Kinase-like_dom_sf"/>
</dbReference>
<dbReference type="SUPFAM" id="SSF50978">
    <property type="entry name" value="WD40 repeat-like"/>
    <property type="match status" value="1"/>
</dbReference>
<dbReference type="InterPro" id="IPR021133">
    <property type="entry name" value="HEAT_type_2"/>
</dbReference>
<evidence type="ECO:0000256" key="11">
    <source>
        <dbReference type="SAM" id="MobiDB-lite"/>
    </source>
</evidence>
<dbReference type="GO" id="GO:0005524">
    <property type="term" value="F:ATP binding"/>
    <property type="evidence" value="ECO:0007669"/>
    <property type="project" value="InterPro"/>
</dbReference>
<accession>A0AAX4H7U9</accession>
<keyword evidence="6" id="KW-0547">Nucleotide-binding</keyword>
<evidence type="ECO:0000256" key="6">
    <source>
        <dbReference type="ARBA" id="ARBA00022741"/>
    </source>
</evidence>
<dbReference type="InterPro" id="IPR016024">
    <property type="entry name" value="ARM-type_fold"/>
</dbReference>
<feature type="compositionally biased region" description="Polar residues" evidence="11">
    <location>
        <begin position="1027"/>
        <end position="1037"/>
    </location>
</feature>
<dbReference type="GO" id="GO:0016236">
    <property type="term" value="P:macroautophagy"/>
    <property type="evidence" value="ECO:0007669"/>
    <property type="project" value="InterPro"/>
</dbReference>
<dbReference type="GO" id="GO:0004674">
    <property type="term" value="F:protein serine/threonine kinase activity"/>
    <property type="evidence" value="ECO:0007669"/>
    <property type="project" value="UniProtKB-KW"/>
</dbReference>
<dbReference type="Gene3D" id="1.10.510.10">
    <property type="entry name" value="Transferase(Phosphotransferase) domain 1"/>
    <property type="match status" value="1"/>
</dbReference>
<dbReference type="SUPFAM" id="SSF48371">
    <property type="entry name" value="ARM repeat"/>
    <property type="match status" value="1"/>
</dbReference>
<dbReference type="PROSITE" id="PS50011">
    <property type="entry name" value="PROTEIN_KINASE_DOM"/>
    <property type="match status" value="1"/>
</dbReference>
<protein>
    <recommendedName>
        <fullName evidence="1">non-specific serine/threonine protein kinase</fullName>
        <ecNumber evidence="1">2.7.11.1</ecNumber>
    </recommendedName>
</protein>
<evidence type="ECO:0000256" key="5">
    <source>
        <dbReference type="ARBA" id="ARBA00022737"/>
    </source>
</evidence>
<evidence type="ECO:0000256" key="1">
    <source>
        <dbReference type="ARBA" id="ARBA00012513"/>
    </source>
</evidence>
<gene>
    <name evidence="13" type="ORF">PUMCH_001051</name>
</gene>
<dbReference type="SMART" id="SM00220">
    <property type="entry name" value="S_TKc"/>
    <property type="match status" value="1"/>
</dbReference>
<dbReference type="GO" id="GO:0005770">
    <property type="term" value="C:late endosome"/>
    <property type="evidence" value="ECO:0007669"/>
    <property type="project" value="TreeGrafter"/>
</dbReference>
<dbReference type="Gene3D" id="2.130.10.10">
    <property type="entry name" value="YVTN repeat-like/Quinoprotein amine dehydrogenase"/>
    <property type="match status" value="2"/>
</dbReference>
<keyword evidence="14" id="KW-1185">Reference proteome</keyword>
<dbReference type="EC" id="2.7.11.1" evidence="1"/>
<dbReference type="SMART" id="SM00320">
    <property type="entry name" value="WD40"/>
    <property type="match status" value="3"/>
</dbReference>
<dbReference type="PANTHER" id="PTHR17583:SF0">
    <property type="entry name" value="PHOSPHOINOSITIDE 3-KINASE REGULATORY SUBUNIT 4"/>
    <property type="match status" value="1"/>
</dbReference>
<keyword evidence="5" id="KW-0677">Repeat</keyword>
<dbReference type="InterPro" id="IPR008271">
    <property type="entry name" value="Ser/Thr_kinase_AS"/>
</dbReference>
<dbReference type="GO" id="GO:0006623">
    <property type="term" value="P:protein targeting to vacuole"/>
    <property type="evidence" value="ECO:0007669"/>
    <property type="project" value="TreeGrafter"/>
</dbReference>